<dbReference type="STRING" id="796925.A0A137PC77"/>
<dbReference type="OrthoDB" id="60843at2759"/>
<protein>
    <recommendedName>
        <fullName evidence="1">Protein phosphatase</fullName>
        <ecNumber evidence="1">3.1.3.16</ecNumber>
    </recommendedName>
</protein>
<dbReference type="Gene3D" id="3.60.40.10">
    <property type="entry name" value="PPM-type phosphatase domain"/>
    <property type="match status" value="2"/>
</dbReference>
<dbReference type="CDD" id="cd00143">
    <property type="entry name" value="PP2Cc"/>
    <property type="match status" value="1"/>
</dbReference>
<dbReference type="SMART" id="SM00332">
    <property type="entry name" value="PP2Cc"/>
    <property type="match status" value="1"/>
</dbReference>
<keyword evidence="1" id="KW-0464">Manganese</keyword>
<evidence type="ECO:0000313" key="3">
    <source>
        <dbReference type="EMBL" id="KXN72583.1"/>
    </source>
</evidence>
<dbReference type="GO" id="GO:0004722">
    <property type="term" value="F:protein serine/threonine phosphatase activity"/>
    <property type="evidence" value="ECO:0007669"/>
    <property type="project" value="UniProtKB-EC"/>
</dbReference>
<name>A0A137PC77_CONC2</name>
<evidence type="ECO:0000256" key="1">
    <source>
        <dbReference type="RuleBase" id="RU366020"/>
    </source>
</evidence>
<dbReference type="OMA" id="FKTEGQW"/>
<proteinExistence type="inferred from homology"/>
<dbReference type="SUPFAM" id="SSF81606">
    <property type="entry name" value="PP2C-like"/>
    <property type="match status" value="1"/>
</dbReference>
<dbReference type="AlphaFoldDB" id="A0A137PC77"/>
<dbReference type="GO" id="GO:0046872">
    <property type="term" value="F:metal ion binding"/>
    <property type="evidence" value="ECO:0007669"/>
    <property type="project" value="UniProtKB-UniRule"/>
</dbReference>
<dbReference type="Proteomes" id="UP000070444">
    <property type="component" value="Unassembled WGS sequence"/>
</dbReference>
<comment type="catalytic activity">
    <reaction evidence="1">
        <text>O-phospho-L-seryl-[protein] + H2O = L-seryl-[protein] + phosphate</text>
        <dbReference type="Rhea" id="RHEA:20629"/>
        <dbReference type="Rhea" id="RHEA-COMP:9863"/>
        <dbReference type="Rhea" id="RHEA-COMP:11604"/>
        <dbReference type="ChEBI" id="CHEBI:15377"/>
        <dbReference type="ChEBI" id="CHEBI:29999"/>
        <dbReference type="ChEBI" id="CHEBI:43474"/>
        <dbReference type="ChEBI" id="CHEBI:83421"/>
        <dbReference type="EC" id="3.1.3.16"/>
    </reaction>
</comment>
<dbReference type="Pfam" id="PF07228">
    <property type="entry name" value="SpoIIE"/>
    <property type="match status" value="1"/>
</dbReference>
<dbReference type="SMART" id="SM00331">
    <property type="entry name" value="PP2C_SIG"/>
    <property type="match status" value="1"/>
</dbReference>
<reference evidence="3 4" key="1">
    <citation type="journal article" date="2015" name="Genome Biol. Evol.">
        <title>Phylogenomic analyses indicate that early fungi evolved digesting cell walls of algal ancestors of land plants.</title>
        <authorList>
            <person name="Chang Y."/>
            <person name="Wang S."/>
            <person name="Sekimoto S."/>
            <person name="Aerts A.L."/>
            <person name="Choi C."/>
            <person name="Clum A."/>
            <person name="LaButti K.M."/>
            <person name="Lindquist E.A."/>
            <person name="Yee Ngan C."/>
            <person name="Ohm R.A."/>
            <person name="Salamov A.A."/>
            <person name="Grigoriev I.V."/>
            <person name="Spatafora J.W."/>
            <person name="Berbee M.L."/>
        </authorList>
    </citation>
    <scope>NUCLEOTIDE SEQUENCE [LARGE SCALE GENOMIC DNA]</scope>
    <source>
        <strain evidence="3 4">NRRL 28638</strain>
    </source>
</reference>
<dbReference type="PANTHER" id="PTHR12320:SF84">
    <property type="entry name" value="PROTEIN PHOSPHATASE"/>
    <property type="match status" value="1"/>
</dbReference>
<organism evidence="3 4">
    <name type="scientific">Conidiobolus coronatus (strain ATCC 28846 / CBS 209.66 / NRRL 28638)</name>
    <name type="common">Delacroixia coronata</name>
    <dbReference type="NCBI Taxonomy" id="796925"/>
    <lineage>
        <taxon>Eukaryota</taxon>
        <taxon>Fungi</taxon>
        <taxon>Fungi incertae sedis</taxon>
        <taxon>Zoopagomycota</taxon>
        <taxon>Entomophthoromycotina</taxon>
        <taxon>Entomophthoromycetes</taxon>
        <taxon>Entomophthorales</taxon>
        <taxon>Ancylistaceae</taxon>
        <taxon>Conidiobolus</taxon>
    </lineage>
</organism>
<evidence type="ECO:0000259" key="2">
    <source>
        <dbReference type="PROSITE" id="PS51746"/>
    </source>
</evidence>
<keyword evidence="1" id="KW-0460">Magnesium</keyword>
<dbReference type="PROSITE" id="PS51746">
    <property type="entry name" value="PPM_2"/>
    <property type="match status" value="1"/>
</dbReference>
<keyword evidence="1" id="KW-0479">Metal-binding</keyword>
<gene>
    <name evidence="3" type="ORF">CONCODRAFT_36706</name>
</gene>
<dbReference type="InterPro" id="IPR036457">
    <property type="entry name" value="PPM-type-like_dom_sf"/>
</dbReference>
<keyword evidence="1" id="KW-0904">Protein phosphatase</keyword>
<comment type="similarity">
    <text evidence="1">Belongs to the PP2C family.</text>
</comment>
<dbReference type="EC" id="3.1.3.16" evidence="1"/>
<sequence>MGAGEDSYFCRHDSMGIADGVGGWSFHDGNSAFYSRKLMHYAQTELEKFDDIDADEFTRHHLTDPVEVLSASYDKTNFDCFIEQVKGSTTACIAVLRGDELRVANLGDCGLVIIRNGEYVFQTEEQQHSFNFPYQLGIVSGDRPTDAQSFQIKVQKGDVVIMGTDGLFDNLFEEEVLQIVRDNTTSHPMPNGQVRVQLNPQAISDALASRARKVAEDPNTIDTPFQTKAVNEGLYYSGGKMDDISVVTGVIWDFEDSPDRR</sequence>
<keyword evidence="4" id="KW-1185">Reference proteome</keyword>
<comment type="catalytic activity">
    <reaction evidence="1">
        <text>O-phospho-L-threonyl-[protein] + H2O = L-threonyl-[protein] + phosphate</text>
        <dbReference type="Rhea" id="RHEA:47004"/>
        <dbReference type="Rhea" id="RHEA-COMP:11060"/>
        <dbReference type="Rhea" id="RHEA-COMP:11605"/>
        <dbReference type="ChEBI" id="CHEBI:15377"/>
        <dbReference type="ChEBI" id="CHEBI:30013"/>
        <dbReference type="ChEBI" id="CHEBI:43474"/>
        <dbReference type="ChEBI" id="CHEBI:61977"/>
        <dbReference type="EC" id="3.1.3.16"/>
    </reaction>
</comment>
<dbReference type="InterPro" id="IPR001932">
    <property type="entry name" value="PPM-type_phosphatase-like_dom"/>
</dbReference>
<dbReference type="EMBL" id="KQ964450">
    <property type="protein sequence ID" value="KXN72583.1"/>
    <property type="molecule type" value="Genomic_DNA"/>
</dbReference>
<comment type="cofactor">
    <cofactor evidence="1">
        <name>Mg(2+)</name>
        <dbReference type="ChEBI" id="CHEBI:18420"/>
    </cofactor>
</comment>
<dbReference type="PANTHER" id="PTHR12320">
    <property type="entry name" value="PROTEIN PHOSPHATASE 2C"/>
    <property type="match status" value="1"/>
</dbReference>
<accession>A0A137PC77</accession>
<feature type="domain" description="PPM-type phosphatase" evidence="2">
    <location>
        <begin position="1"/>
        <end position="251"/>
    </location>
</feature>
<dbReference type="InterPro" id="IPR039123">
    <property type="entry name" value="PPTC7"/>
</dbReference>
<keyword evidence="1" id="KW-0378">Hydrolase</keyword>
<comment type="cofactor">
    <cofactor evidence="1">
        <name>Mn(2+)</name>
        <dbReference type="ChEBI" id="CHEBI:29035"/>
    </cofactor>
</comment>
<evidence type="ECO:0000313" key="4">
    <source>
        <dbReference type="Proteomes" id="UP000070444"/>
    </source>
</evidence>